<keyword evidence="4" id="KW-0808">Transferase</keyword>
<dbReference type="Pfam" id="PF02142">
    <property type="entry name" value="MGS"/>
    <property type="match status" value="1"/>
</dbReference>
<dbReference type="Proteomes" id="UP000041254">
    <property type="component" value="Unassembled WGS sequence"/>
</dbReference>
<dbReference type="GO" id="GO:0006189">
    <property type="term" value="P:'de novo' IMP biosynthetic process"/>
    <property type="evidence" value="ECO:0007669"/>
    <property type="project" value="UniProtKB-UniPathway"/>
</dbReference>
<evidence type="ECO:0000313" key="10">
    <source>
        <dbReference type="Proteomes" id="UP000041254"/>
    </source>
</evidence>
<dbReference type="InterPro" id="IPR016193">
    <property type="entry name" value="Cytidine_deaminase-like"/>
</dbReference>
<dbReference type="OrthoDB" id="6017153at2759"/>
<evidence type="ECO:0000256" key="5">
    <source>
        <dbReference type="ARBA" id="ARBA00022755"/>
    </source>
</evidence>
<dbReference type="Gene3D" id="3.40.50.1380">
    <property type="entry name" value="Methylglyoxal synthase-like domain"/>
    <property type="match status" value="1"/>
</dbReference>
<dbReference type="NCBIfam" id="NF002049">
    <property type="entry name" value="PRK00881.1"/>
    <property type="match status" value="1"/>
</dbReference>
<keyword evidence="10" id="KW-1185">Reference proteome</keyword>
<evidence type="ECO:0000313" key="9">
    <source>
        <dbReference type="EMBL" id="CEM02515.1"/>
    </source>
</evidence>
<organism evidence="9 10">
    <name type="scientific">Vitrella brassicaformis (strain CCMP3155)</name>
    <dbReference type="NCBI Taxonomy" id="1169540"/>
    <lineage>
        <taxon>Eukaryota</taxon>
        <taxon>Sar</taxon>
        <taxon>Alveolata</taxon>
        <taxon>Colpodellida</taxon>
        <taxon>Vitrellaceae</taxon>
        <taxon>Vitrella</taxon>
    </lineage>
</organism>
<keyword evidence="6" id="KW-0378">Hydrolase</keyword>
<dbReference type="OMA" id="IKHNNPC"/>
<evidence type="ECO:0000256" key="2">
    <source>
        <dbReference type="ARBA" id="ARBA00004954"/>
    </source>
</evidence>
<name>A0A0G4EW12_VITBC</name>
<accession>A0A0G4EW12</accession>
<protein>
    <recommendedName>
        <fullName evidence="8">MGS-like domain-containing protein</fullName>
    </recommendedName>
</protein>
<evidence type="ECO:0000256" key="4">
    <source>
        <dbReference type="ARBA" id="ARBA00022679"/>
    </source>
</evidence>
<dbReference type="Gene3D" id="3.40.140.20">
    <property type="match status" value="2"/>
</dbReference>
<reference evidence="9 10" key="1">
    <citation type="submission" date="2014-11" db="EMBL/GenBank/DDBJ databases">
        <authorList>
            <person name="Zhu J."/>
            <person name="Qi W."/>
            <person name="Song R."/>
        </authorList>
    </citation>
    <scope>NUCLEOTIDE SEQUENCE [LARGE SCALE GENOMIC DNA]</scope>
</reference>
<dbReference type="FunFam" id="3.40.140.20:FF:000003">
    <property type="entry name" value="Bifunctional purine biosynthesis protein"/>
    <property type="match status" value="1"/>
</dbReference>
<dbReference type="GO" id="GO:0004643">
    <property type="term" value="F:phosphoribosylaminoimidazolecarboxamide formyltransferase activity"/>
    <property type="evidence" value="ECO:0007669"/>
    <property type="project" value="InterPro"/>
</dbReference>
<dbReference type="InterPro" id="IPR036914">
    <property type="entry name" value="MGS-like_dom_sf"/>
</dbReference>
<dbReference type="Pfam" id="PF01808">
    <property type="entry name" value="AICARFT_IMPCHas"/>
    <property type="match status" value="1"/>
</dbReference>
<dbReference type="AlphaFoldDB" id="A0A0G4EW12"/>
<dbReference type="SUPFAM" id="SSF53927">
    <property type="entry name" value="Cytidine deaminase-like"/>
    <property type="match status" value="1"/>
</dbReference>
<dbReference type="EMBL" id="CDMY01000328">
    <property type="protein sequence ID" value="CEM02515.1"/>
    <property type="molecule type" value="Genomic_DNA"/>
</dbReference>
<dbReference type="GO" id="GO:0003937">
    <property type="term" value="F:IMP cyclohydrolase activity"/>
    <property type="evidence" value="ECO:0007669"/>
    <property type="project" value="InterPro"/>
</dbReference>
<sequence length="543" mass="58918">MPSITAVVGTDAPRKIERALLSVFDKAGVVEFGQFLAEGGVHLLSTGGTYKKLQEAGVPVQEVSDYTGSPEILDGRVKTLHPKIHGGLLAVRGNASHEAEMVQHGVGAIDLVVVNLYPFEQTVKGGADYYTCMENIDIGGPAMIRAAAKNNPAVCIVTSPDQYALVKDSMKNHGGCSTPELRKHLAAAAFSRTAAYDSAISRYFTQALDSYQPVNYPNVYNPLLTLKYGCNPHQKPAALCALGGHPLPLTVVNGTPGYINLLDAVNAWQLVKELRQATGKAAAASFKHVSPAGAAISAPLTAVERQVFDIGDKKLTDAACAYVRARNADPMCSFGDFAALSDVVDEETALVLKPEVSDGIVAPGYHEKALEILKAKKGGKFIILQADPSFAPPPLEFRDIYGMGFMQKRNDALFDAAKLQNHPKVMGLKFKEGIKRQDRVNGRVRYIEGDFTDIEKKEFDDKFEQVPEPLTEAEKKDFLKTLKGVSISSDAFFPFRDNIDHASKYGVEYIVNPGGSVQDPEVTKAANEYGMLMAMTDLRLFHH</sequence>
<evidence type="ECO:0000256" key="6">
    <source>
        <dbReference type="ARBA" id="ARBA00022801"/>
    </source>
</evidence>
<keyword evidence="5" id="KW-0658">Purine biosynthesis</keyword>
<comment type="pathway">
    <text evidence="2">Purine metabolism; IMP biosynthesis via de novo pathway; 5-formamido-1-(5-phospho-D-ribosyl)imidazole-4-carboxamide from 5-amino-1-(5-phospho-D-ribosyl)imidazole-4-carboxamide (10-formyl THF route): step 1/1.</text>
</comment>
<feature type="domain" description="MGS-like" evidence="8">
    <location>
        <begin position="10"/>
        <end position="158"/>
    </location>
</feature>
<dbReference type="GO" id="GO:0005829">
    <property type="term" value="C:cytosol"/>
    <property type="evidence" value="ECO:0007669"/>
    <property type="project" value="TreeGrafter"/>
</dbReference>
<dbReference type="SMART" id="SM00798">
    <property type="entry name" value="AICARFT_IMPCHas"/>
    <property type="match status" value="1"/>
</dbReference>
<evidence type="ECO:0000256" key="3">
    <source>
        <dbReference type="ARBA" id="ARBA00007667"/>
    </source>
</evidence>
<dbReference type="PANTHER" id="PTHR11692:SF0">
    <property type="entry name" value="BIFUNCTIONAL PURINE BIOSYNTHESIS PROTEIN ATIC"/>
    <property type="match status" value="1"/>
</dbReference>
<comment type="pathway">
    <text evidence="1">Purine metabolism; IMP biosynthesis via de novo pathway; IMP from 5-formamido-1-(5-phospho-D-ribosyl)imidazole-4-carboxamide: step 1/1.</text>
</comment>
<dbReference type="SMART" id="SM00851">
    <property type="entry name" value="MGS"/>
    <property type="match status" value="1"/>
</dbReference>
<evidence type="ECO:0000259" key="8">
    <source>
        <dbReference type="PROSITE" id="PS51855"/>
    </source>
</evidence>
<proteinExistence type="inferred from homology"/>
<comment type="similarity">
    <text evidence="3">Belongs to the PurH family.</text>
</comment>
<evidence type="ECO:0000256" key="7">
    <source>
        <dbReference type="ARBA" id="ARBA00023268"/>
    </source>
</evidence>
<dbReference type="InterPro" id="IPR002695">
    <property type="entry name" value="PurH-like"/>
</dbReference>
<dbReference type="PANTHER" id="PTHR11692">
    <property type="entry name" value="BIFUNCTIONAL PURINE BIOSYNTHESIS PROTEIN PURH"/>
    <property type="match status" value="1"/>
</dbReference>
<dbReference type="InterPro" id="IPR011607">
    <property type="entry name" value="MGS-like_dom"/>
</dbReference>
<dbReference type="InterPro" id="IPR024051">
    <property type="entry name" value="AICAR_Tfase_dup_dom_sf"/>
</dbReference>
<dbReference type="PROSITE" id="PS51855">
    <property type="entry name" value="MGS"/>
    <property type="match status" value="1"/>
</dbReference>
<gene>
    <name evidence="9" type="ORF">Vbra_13664</name>
</gene>
<dbReference type="InParanoid" id="A0A0G4EW12"/>
<dbReference type="VEuPathDB" id="CryptoDB:Vbra_13664"/>
<dbReference type="SUPFAM" id="SSF52335">
    <property type="entry name" value="Methylglyoxal synthase-like"/>
    <property type="match status" value="1"/>
</dbReference>
<dbReference type="FunFam" id="3.40.50.1380:FF:000001">
    <property type="entry name" value="Bifunctional purine biosynthesis protein PurH"/>
    <property type="match status" value="1"/>
</dbReference>
<dbReference type="PIRSF" id="PIRSF000414">
    <property type="entry name" value="AICARFT_IMPCHas"/>
    <property type="match status" value="1"/>
</dbReference>
<evidence type="ECO:0000256" key="1">
    <source>
        <dbReference type="ARBA" id="ARBA00004844"/>
    </source>
</evidence>
<keyword evidence="7" id="KW-0511">Multifunctional enzyme</keyword>
<dbReference type="UniPathway" id="UPA00074">
    <property type="reaction ID" value="UER00133"/>
</dbReference>
<dbReference type="CDD" id="cd01421">
    <property type="entry name" value="IMPCH"/>
    <property type="match status" value="1"/>
</dbReference>
<dbReference type="STRING" id="1169540.A0A0G4EW12"/>